<dbReference type="Gene3D" id="3.40.50.720">
    <property type="entry name" value="NAD(P)-binding Rossmann-like Domain"/>
    <property type="match status" value="1"/>
</dbReference>
<dbReference type="RefSeq" id="WP_345032479.1">
    <property type="nucleotide sequence ID" value="NZ_BAABEY010000036.1"/>
</dbReference>
<proteinExistence type="predicted"/>
<dbReference type="SUPFAM" id="SSF51735">
    <property type="entry name" value="NAD(P)-binding Rossmann-fold domains"/>
    <property type="match status" value="1"/>
</dbReference>
<dbReference type="PROSITE" id="PS51318">
    <property type="entry name" value="TAT"/>
    <property type="match status" value="1"/>
</dbReference>
<accession>A0ABP8MC10</accession>
<organism evidence="3 4">
    <name type="scientific">Ravibacter arvi</name>
    <dbReference type="NCBI Taxonomy" id="2051041"/>
    <lineage>
        <taxon>Bacteria</taxon>
        <taxon>Pseudomonadati</taxon>
        <taxon>Bacteroidota</taxon>
        <taxon>Cytophagia</taxon>
        <taxon>Cytophagales</taxon>
        <taxon>Spirosomataceae</taxon>
        <taxon>Ravibacter</taxon>
    </lineage>
</organism>
<name>A0ABP8MC10_9BACT</name>
<evidence type="ECO:0000259" key="2">
    <source>
        <dbReference type="Pfam" id="PF02894"/>
    </source>
</evidence>
<dbReference type="InterPro" id="IPR004104">
    <property type="entry name" value="Gfo/Idh/MocA-like_OxRdtase_C"/>
</dbReference>
<dbReference type="InterPro" id="IPR019546">
    <property type="entry name" value="TAT_signal_bac_arc"/>
</dbReference>
<dbReference type="NCBIfam" id="TIGR01409">
    <property type="entry name" value="TAT_signal_seq"/>
    <property type="match status" value="1"/>
</dbReference>
<feature type="domain" description="Gfo/Idh/MocA-like oxidoreductase C-terminal" evidence="2">
    <location>
        <begin position="183"/>
        <end position="433"/>
    </location>
</feature>
<dbReference type="InterPro" id="IPR050463">
    <property type="entry name" value="Gfo/Idh/MocA_oxidrdct_glycsds"/>
</dbReference>
<dbReference type="Pfam" id="PF02894">
    <property type="entry name" value="GFO_IDH_MocA_C"/>
    <property type="match status" value="1"/>
</dbReference>
<gene>
    <name evidence="3" type="ORF">GCM10023091_39790</name>
</gene>
<dbReference type="InterPro" id="IPR036291">
    <property type="entry name" value="NAD(P)-bd_dom_sf"/>
</dbReference>
<keyword evidence="4" id="KW-1185">Reference proteome</keyword>
<feature type="domain" description="Gfo/Idh/MocA-like oxidoreductase N-terminal" evidence="1">
    <location>
        <begin position="51"/>
        <end position="170"/>
    </location>
</feature>
<evidence type="ECO:0000313" key="4">
    <source>
        <dbReference type="Proteomes" id="UP001501508"/>
    </source>
</evidence>
<dbReference type="SUPFAM" id="SSF55347">
    <property type="entry name" value="Glyceraldehyde-3-phosphate dehydrogenase-like, C-terminal domain"/>
    <property type="match status" value="1"/>
</dbReference>
<dbReference type="PANTHER" id="PTHR43818:SF5">
    <property type="entry name" value="OXIDOREDUCTASE FAMILY PROTEIN"/>
    <property type="match status" value="1"/>
</dbReference>
<sequence>MKYNSKRRNFLKNLGGAAVAAAIAPNAYGNSNATNIIENRPRLPFSANDKIRVGLVGTGGMGIGDMQTALMVDGIEIAGACDLYDGRLKRARELWGKDLFVTRDYRELLQRKDIDVIINATVDHWHSKISIDSLAAGKHVYSEKPMVKHVEEGHALIAAQEKYKKVFQVGSQFVSSIIHAKAKELIKAGEIGEVNFAEVQIDRHSAIGAWQYTLPLDANPQAVDWDTYIQPTKKKLPFNADQFFRWRNYQEFGTGAAGDLYVHMLSMLHFVLDSKGPNRVMSTGGLRYWKDGRDVPDIHVGLFDYAKSAAHGPFNLSLRTNLVSGGGENYLFRIAGTEGDISIGWDNLVLRRTPFPKAPGLSIGSFDTEMQDRIKKAYSEKYPTKFEMTAPAEQVFKTPKDYKGDRYEHFVNFFDSIRHNKPVVEDAVFGLRACGPTVAGNISYYENRIVEWDPEKMVIKK</sequence>
<protein>
    <recommendedName>
        <fullName evidence="5">Oxidoreductase</fullName>
    </recommendedName>
</protein>
<comment type="caution">
    <text evidence="3">The sequence shown here is derived from an EMBL/GenBank/DDBJ whole genome shotgun (WGS) entry which is preliminary data.</text>
</comment>
<dbReference type="InterPro" id="IPR000683">
    <property type="entry name" value="Gfo/Idh/MocA-like_OxRdtase_N"/>
</dbReference>
<dbReference type="InterPro" id="IPR006311">
    <property type="entry name" value="TAT_signal"/>
</dbReference>
<dbReference type="PANTHER" id="PTHR43818">
    <property type="entry name" value="BCDNA.GH03377"/>
    <property type="match status" value="1"/>
</dbReference>
<dbReference type="Gene3D" id="3.30.360.10">
    <property type="entry name" value="Dihydrodipicolinate Reductase, domain 2"/>
    <property type="match status" value="1"/>
</dbReference>
<evidence type="ECO:0000313" key="3">
    <source>
        <dbReference type="EMBL" id="GAA4446528.1"/>
    </source>
</evidence>
<evidence type="ECO:0000259" key="1">
    <source>
        <dbReference type="Pfam" id="PF01408"/>
    </source>
</evidence>
<dbReference type="EMBL" id="BAABEY010000036">
    <property type="protein sequence ID" value="GAA4446528.1"/>
    <property type="molecule type" value="Genomic_DNA"/>
</dbReference>
<dbReference type="Pfam" id="PF01408">
    <property type="entry name" value="GFO_IDH_MocA"/>
    <property type="match status" value="1"/>
</dbReference>
<dbReference type="Proteomes" id="UP001501508">
    <property type="component" value="Unassembled WGS sequence"/>
</dbReference>
<reference evidence="4" key="1">
    <citation type="journal article" date="2019" name="Int. J. Syst. Evol. Microbiol.">
        <title>The Global Catalogue of Microorganisms (GCM) 10K type strain sequencing project: providing services to taxonomists for standard genome sequencing and annotation.</title>
        <authorList>
            <consortium name="The Broad Institute Genomics Platform"/>
            <consortium name="The Broad Institute Genome Sequencing Center for Infectious Disease"/>
            <person name="Wu L."/>
            <person name="Ma J."/>
        </authorList>
    </citation>
    <scope>NUCLEOTIDE SEQUENCE [LARGE SCALE GENOMIC DNA]</scope>
    <source>
        <strain evidence="4">JCM 31920</strain>
    </source>
</reference>
<evidence type="ECO:0008006" key="5">
    <source>
        <dbReference type="Google" id="ProtNLM"/>
    </source>
</evidence>